<reference evidence="3 4" key="1">
    <citation type="submission" date="2018-09" db="EMBL/GenBank/DDBJ databases">
        <title>Profundibacter amoris BAR1 gen. nov., sp. nov., a new member of the Roseobacter clade isolated at Lokis Castle Vent Field on the Arctic Mid-Oceanic Ridge.</title>
        <authorList>
            <person name="Le Moine Bauer S."/>
            <person name="Sjoeberg A.G."/>
            <person name="L'Haridon S."/>
            <person name="Stokke R."/>
            <person name="Roalkvam I."/>
            <person name="Steen I.H."/>
            <person name="Dahle H."/>
        </authorList>
    </citation>
    <scope>NUCLEOTIDE SEQUENCE [LARGE SCALE GENOMIC DNA]</scope>
    <source>
        <strain evidence="3 4">BAR1</strain>
    </source>
</reference>
<dbReference type="Pfam" id="PF20506">
    <property type="entry name" value="DUF6732"/>
    <property type="match status" value="1"/>
</dbReference>
<sequence length="74" mass="7871">MKTLMSVILALLAAPAFAHPTHIIEVAGHNHWLGLAAIAAAAAAALWQAKKGRDEEASQEDETEEDPDTEPQEA</sequence>
<dbReference type="AlphaFoldDB" id="A0A347UKS8"/>
<dbReference type="Proteomes" id="UP000261704">
    <property type="component" value="Chromosome"/>
</dbReference>
<feature type="signal peptide" evidence="2">
    <location>
        <begin position="1"/>
        <end position="18"/>
    </location>
</feature>
<gene>
    <name evidence="3" type="ORF">BAR1_16880</name>
</gene>
<dbReference type="EMBL" id="CP032125">
    <property type="protein sequence ID" value="AXX99456.1"/>
    <property type="molecule type" value="Genomic_DNA"/>
</dbReference>
<feature type="compositionally biased region" description="Acidic residues" evidence="1">
    <location>
        <begin position="57"/>
        <end position="74"/>
    </location>
</feature>
<proteinExistence type="predicted"/>
<dbReference type="RefSeq" id="WP_118944107.1">
    <property type="nucleotide sequence ID" value="NZ_CP032125.1"/>
</dbReference>
<evidence type="ECO:0000256" key="2">
    <source>
        <dbReference type="SAM" id="SignalP"/>
    </source>
</evidence>
<evidence type="ECO:0000256" key="1">
    <source>
        <dbReference type="SAM" id="MobiDB-lite"/>
    </source>
</evidence>
<keyword evidence="2" id="KW-0732">Signal</keyword>
<dbReference type="KEGG" id="pamo:BAR1_16880"/>
<accession>A0A347UKS8</accession>
<keyword evidence="4" id="KW-1185">Reference proteome</keyword>
<feature type="region of interest" description="Disordered" evidence="1">
    <location>
        <begin position="49"/>
        <end position="74"/>
    </location>
</feature>
<protein>
    <submittedName>
        <fullName evidence="3">Uncharacterized protein</fullName>
    </submittedName>
</protein>
<feature type="chain" id="PRO_5017079282" evidence="2">
    <location>
        <begin position="19"/>
        <end position="74"/>
    </location>
</feature>
<evidence type="ECO:0000313" key="3">
    <source>
        <dbReference type="EMBL" id="AXX99456.1"/>
    </source>
</evidence>
<evidence type="ECO:0000313" key="4">
    <source>
        <dbReference type="Proteomes" id="UP000261704"/>
    </source>
</evidence>
<dbReference type="InterPro" id="IPR046619">
    <property type="entry name" value="DUF6732"/>
</dbReference>
<name>A0A347UKS8_9RHOB</name>
<organism evidence="3 4">
    <name type="scientific">Profundibacter amoris</name>
    <dbReference type="NCBI Taxonomy" id="2171755"/>
    <lineage>
        <taxon>Bacteria</taxon>
        <taxon>Pseudomonadati</taxon>
        <taxon>Pseudomonadota</taxon>
        <taxon>Alphaproteobacteria</taxon>
        <taxon>Rhodobacterales</taxon>
        <taxon>Paracoccaceae</taxon>
        <taxon>Profundibacter</taxon>
    </lineage>
</organism>